<organism evidence="1 2">
    <name type="scientific">Bradyrhizobium elkanii</name>
    <dbReference type="NCBI Taxonomy" id="29448"/>
    <lineage>
        <taxon>Bacteria</taxon>
        <taxon>Pseudomonadati</taxon>
        <taxon>Pseudomonadota</taxon>
        <taxon>Alphaproteobacteria</taxon>
        <taxon>Hyphomicrobiales</taxon>
        <taxon>Nitrobacteraceae</taxon>
        <taxon>Bradyrhizobium</taxon>
    </lineage>
</organism>
<keyword evidence="2" id="KW-1185">Reference proteome</keyword>
<evidence type="ECO:0000313" key="1">
    <source>
        <dbReference type="EMBL" id="MEY9313691.1"/>
    </source>
</evidence>
<accession>A0ABV4ERC3</accession>
<evidence type="ECO:0000313" key="2">
    <source>
        <dbReference type="Proteomes" id="UP001565471"/>
    </source>
</evidence>
<name>A0ABV4ERC3_BRAEL</name>
<sequence>MATSVGGFFHSAERHPCARGRVSAYPRKRETTEVRPIQLNLISIWAHGTKAGTGDDGPPHEYRRRNIRLLSFF</sequence>
<dbReference type="Proteomes" id="UP001565471">
    <property type="component" value="Unassembled WGS sequence"/>
</dbReference>
<proteinExistence type="predicted"/>
<gene>
    <name evidence="1" type="ORF">ABIF29_000490</name>
</gene>
<comment type="caution">
    <text evidence="1">The sequence shown here is derived from an EMBL/GenBank/DDBJ whole genome shotgun (WGS) entry which is preliminary data.</text>
</comment>
<protein>
    <submittedName>
        <fullName evidence="1">Uncharacterized protein</fullName>
    </submittedName>
</protein>
<dbReference type="EMBL" id="JBGBZA010000002">
    <property type="protein sequence ID" value="MEY9313691.1"/>
    <property type="molecule type" value="Genomic_DNA"/>
</dbReference>
<reference evidence="1 2" key="1">
    <citation type="submission" date="2024-07" db="EMBL/GenBank/DDBJ databases">
        <title>Genomic Encyclopedia of Type Strains, Phase V (KMG-V): Genome sequencing to study the core and pangenomes of soil and plant-associated prokaryotes.</title>
        <authorList>
            <person name="Whitman W."/>
        </authorList>
    </citation>
    <scope>NUCLEOTIDE SEQUENCE [LARGE SCALE GENOMIC DNA]</scope>
    <source>
        <strain evidence="1 2">USDA 415</strain>
    </source>
</reference>